<dbReference type="Proteomes" id="UP000789366">
    <property type="component" value="Unassembled WGS sequence"/>
</dbReference>
<comment type="caution">
    <text evidence="1">The sequence shown here is derived from an EMBL/GenBank/DDBJ whole genome shotgun (WGS) entry which is preliminary data.</text>
</comment>
<proteinExistence type="predicted"/>
<sequence>LHINGYSNENSSTDSLNLKQLQSDIFLEINSNNTPKQLKLLEDKAVNDFLDLQNKEI</sequence>
<name>A0ACA9P801_9GLOM</name>
<keyword evidence="2" id="KW-1185">Reference proteome</keyword>
<feature type="non-terminal residue" evidence="1">
    <location>
        <position position="57"/>
    </location>
</feature>
<evidence type="ECO:0000313" key="2">
    <source>
        <dbReference type="Proteomes" id="UP000789366"/>
    </source>
</evidence>
<protein>
    <submittedName>
        <fullName evidence="1">16590_t:CDS:1</fullName>
    </submittedName>
</protein>
<organism evidence="1 2">
    <name type="scientific">Cetraspora pellucida</name>
    <dbReference type="NCBI Taxonomy" id="1433469"/>
    <lineage>
        <taxon>Eukaryota</taxon>
        <taxon>Fungi</taxon>
        <taxon>Fungi incertae sedis</taxon>
        <taxon>Mucoromycota</taxon>
        <taxon>Glomeromycotina</taxon>
        <taxon>Glomeromycetes</taxon>
        <taxon>Diversisporales</taxon>
        <taxon>Gigasporaceae</taxon>
        <taxon>Cetraspora</taxon>
    </lineage>
</organism>
<gene>
    <name evidence="1" type="ORF">SPELUC_LOCUS10993</name>
</gene>
<dbReference type="EMBL" id="CAJVPW010021964">
    <property type="protein sequence ID" value="CAG8695555.1"/>
    <property type="molecule type" value="Genomic_DNA"/>
</dbReference>
<reference evidence="1" key="1">
    <citation type="submission" date="2021-06" db="EMBL/GenBank/DDBJ databases">
        <authorList>
            <person name="Kallberg Y."/>
            <person name="Tangrot J."/>
            <person name="Rosling A."/>
        </authorList>
    </citation>
    <scope>NUCLEOTIDE SEQUENCE</scope>
    <source>
        <strain evidence="1">28 12/20/2015</strain>
    </source>
</reference>
<evidence type="ECO:0000313" key="1">
    <source>
        <dbReference type="EMBL" id="CAG8695555.1"/>
    </source>
</evidence>
<feature type="non-terminal residue" evidence="1">
    <location>
        <position position="1"/>
    </location>
</feature>
<accession>A0ACA9P801</accession>